<accession>A0AAU7E6X8</accession>
<comment type="subunit">
    <text evidence="2">Homohexamer.</text>
</comment>
<dbReference type="PANTHER" id="PTHR13799:SF14">
    <property type="entry name" value="GTP CYCLOHYDROLASE 1 TYPE 2 HOMOLOG"/>
    <property type="match status" value="1"/>
</dbReference>
<reference evidence="6" key="1">
    <citation type="submission" date="2024-05" db="EMBL/GenBank/DDBJ databases">
        <title>Campylobacter coli isolated from environmental waters in Slovenia.</title>
        <authorList>
            <person name="Zautner A.E."/>
            <person name="Bunk B."/>
            <person name="Riedel T."/>
            <person name="Sproeer C."/>
        </authorList>
    </citation>
    <scope>NUCLEOTIDE SEQUENCE</scope>
    <source>
        <strain evidence="6">CCS1377</strain>
    </source>
</reference>
<comment type="similarity">
    <text evidence="1">Belongs to the GTP cyclohydrolase I type 2/NIF3 family.</text>
</comment>
<feature type="binding site" evidence="5">
    <location>
        <position position="207"/>
    </location>
    <ligand>
        <name>a divalent metal cation</name>
        <dbReference type="ChEBI" id="CHEBI:60240"/>
        <label>1</label>
    </ligand>
</feature>
<dbReference type="InterPro" id="IPR036069">
    <property type="entry name" value="DUF34/NIF3_sf"/>
</dbReference>
<dbReference type="InterPro" id="IPR002678">
    <property type="entry name" value="DUF34/NIF3"/>
</dbReference>
<name>A0AAU7E6X8_9BACT</name>
<dbReference type="FunFam" id="3.40.1390.30:FF:000001">
    <property type="entry name" value="GTP cyclohydrolase 1 type 2"/>
    <property type="match status" value="1"/>
</dbReference>
<evidence type="ECO:0000256" key="5">
    <source>
        <dbReference type="PIRSR" id="PIRSR602678-1"/>
    </source>
</evidence>
<protein>
    <recommendedName>
        <fullName evidence="3">GTP cyclohydrolase 1 type 2 homolog</fullName>
    </recommendedName>
</protein>
<dbReference type="GO" id="GO:0046872">
    <property type="term" value="F:metal ion binding"/>
    <property type="evidence" value="ECO:0007669"/>
    <property type="project" value="UniProtKB-KW"/>
</dbReference>
<dbReference type="PANTHER" id="PTHR13799">
    <property type="entry name" value="NGG1 INTERACTING FACTOR 3"/>
    <property type="match status" value="1"/>
</dbReference>
<dbReference type="AlphaFoldDB" id="A0AAU7E6X8"/>
<evidence type="ECO:0000256" key="1">
    <source>
        <dbReference type="ARBA" id="ARBA00006964"/>
    </source>
</evidence>
<keyword evidence="4 5" id="KW-0479">Metal-binding</keyword>
<dbReference type="RefSeq" id="WP_348518212.1">
    <property type="nucleotide sequence ID" value="NZ_CP155620.1"/>
</dbReference>
<dbReference type="NCBIfam" id="TIGR00486">
    <property type="entry name" value="YbgI_SA1388"/>
    <property type="match status" value="1"/>
</dbReference>
<dbReference type="GO" id="GO:0005737">
    <property type="term" value="C:cytoplasm"/>
    <property type="evidence" value="ECO:0007669"/>
    <property type="project" value="TreeGrafter"/>
</dbReference>
<feature type="binding site" evidence="5">
    <location>
        <position position="101"/>
    </location>
    <ligand>
        <name>a divalent metal cation</name>
        <dbReference type="ChEBI" id="CHEBI:60240"/>
        <label>1</label>
    </ligand>
</feature>
<evidence type="ECO:0000256" key="2">
    <source>
        <dbReference type="ARBA" id="ARBA00011643"/>
    </source>
</evidence>
<evidence type="ECO:0000256" key="4">
    <source>
        <dbReference type="ARBA" id="ARBA00022723"/>
    </source>
</evidence>
<organism evidence="6">
    <name type="scientific">Campylobacter sp. CCS1377</name>
    <dbReference type="NCBI Taxonomy" id="3158229"/>
    <lineage>
        <taxon>Bacteria</taxon>
        <taxon>Pseudomonadati</taxon>
        <taxon>Campylobacterota</taxon>
        <taxon>Epsilonproteobacteria</taxon>
        <taxon>Campylobacterales</taxon>
        <taxon>Campylobacteraceae</taxon>
        <taxon>Campylobacter</taxon>
    </lineage>
</organism>
<evidence type="ECO:0000256" key="3">
    <source>
        <dbReference type="ARBA" id="ARBA00022112"/>
    </source>
</evidence>
<feature type="binding site" evidence="5">
    <location>
        <position position="211"/>
    </location>
    <ligand>
        <name>a divalent metal cation</name>
        <dbReference type="ChEBI" id="CHEBI:60240"/>
        <label>1</label>
    </ligand>
</feature>
<dbReference type="Gene3D" id="3.40.1390.30">
    <property type="entry name" value="NIF3 (NGG1p interacting factor 3)-like"/>
    <property type="match status" value="2"/>
</dbReference>
<dbReference type="SUPFAM" id="SSF102705">
    <property type="entry name" value="NIF3 (NGG1p interacting factor 3)-like"/>
    <property type="match status" value="1"/>
</dbReference>
<feature type="binding site" evidence="5">
    <location>
        <position position="62"/>
    </location>
    <ligand>
        <name>a divalent metal cation</name>
        <dbReference type="ChEBI" id="CHEBI:60240"/>
        <label>1</label>
    </ligand>
</feature>
<feature type="binding site" evidence="5">
    <location>
        <position position="63"/>
    </location>
    <ligand>
        <name>a divalent metal cation</name>
        <dbReference type="ChEBI" id="CHEBI:60240"/>
        <label>1</label>
    </ligand>
</feature>
<dbReference type="EMBL" id="CP155620">
    <property type="protein sequence ID" value="XBJ28634.1"/>
    <property type="molecule type" value="Genomic_DNA"/>
</dbReference>
<gene>
    <name evidence="6" type="ORF">AAH949_05890</name>
</gene>
<sequence>MKLSEIYHFLDKISPFDTQESWDNSGLLLGNLNDEISKVYVSLDVDKDLLLNAEENSLFITHHPLIFKGLKHLSGEKYPNELIALMIKKNIALICMHTNYDLSHLNTYFVEEILGFKITYRDNFIAYVDMNIDFWDLVSCIKQSLKLDVIKTSFCGKTQIQRIGICTGSGGDLICNVDADCFISGDFKYHQAFECLHNNLNLIDVGHFESERYFVNSLAKELQNLSLKAIISVSKNPFQYF</sequence>
<dbReference type="Pfam" id="PF01784">
    <property type="entry name" value="DUF34_NIF3"/>
    <property type="match status" value="1"/>
</dbReference>
<proteinExistence type="inferred from homology"/>
<evidence type="ECO:0000313" key="6">
    <source>
        <dbReference type="EMBL" id="XBJ28634.1"/>
    </source>
</evidence>